<evidence type="ECO:0000313" key="4">
    <source>
        <dbReference type="RefSeq" id="XP_020859385.1"/>
    </source>
</evidence>
<dbReference type="Proteomes" id="UP000515140">
    <property type="component" value="Unplaced"/>
</dbReference>
<dbReference type="CTD" id="388564"/>
<accession>A0A6P5LLW8</accession>
<keyword evidence="2" id="KW-0472">Membrane</keyword>
<feature type="region of interest" description="Disordered" evidence="1">
    <location>
        <begin position="127"/>
        <end position="155"/>
    </location>
</feature>
<dbReference type="GeneID" id="110219950"/>
<sequence length="172" mass="18006">MATASSSSSPCPGPPSAAPGAPAPIARASSASSGLGRCRVALLLAVGLDVAGMVALLTGVFAHLQVQGRDFGDLLIYSGALMVFLSLLGWIFWYTGNIEISRQELERDYGRRPGTLARLAHKLSRRWSAQPGPGGGGARGRRGPPKRQAQTSRRVRLQLSRLEASAAGSGKE</sequence>
<evidence type="ECO:0000313" key="5">
    <source>
        <dbReference type="RefSeq" id="XP_020859386.1"/>
    </source>
</evidence>
<dbReference type="AlphaFoldDB" id="A0A6P5LLW8"/>
<feature type="compositionally biased region" description="Low complexity" evidence="1">
    <location>
        <begin position="1"/>
        <end position="10"/>
    </location>
</feature>
<dbReference type="Pfam" id="PF15125">
    <property type="entry name" value="TMEM238"/>
    <property type="match status" value="1"/>
</dbReference>
<dbReference type="KEGG" id="pcw:110219950"/>
<evidence type="ECO:0000313" key="3">
    <source>
        <dbReference type="Proteomes" id="UP000515140"/>
    </source>
</evidence>
<evidence type="ECO:0000256" key="1">
    <source>
        <dbReference type="SAM" id="MobiDB-lite"/>
    </source>
</evidence>
<dbReference type="InterPro" id="IPR029365">
    <property type="entry name" value="TMEM238"/>
</dbReference>
<feature type="region of interest" description="Disordered" evidence="1">
    <location>
        <begin position="1"/>
        <end position="23"/>
    </location>
</feature>
<protein>
    <submittedName>
        <fullName evidence="4 5">Transmembrane protein 238</fullName>
    </submittedName>
</protein>
<dbReference type="RefSeq" id="XP_020859385.1">
    <property type="nucleotide sequence ID" value="XM_021003726.1"/>
</dbReference>
<keyword evidence="3" id="KW-1185">Reference proteome</keyword>
<dbReference type="OMA" id="FYGRCAI"/>
<proteinExistence type="predicted"/>
<organism evidence="3 4">
    <name type="scientific">Phascolarctos cinereus</name>
    <name type="common">Koala</name>
    <dbReference type="NCBI Taxonomy" id="38626"/>
    <lineage>
        <taxon>Eukaryota</taxon>
        <taxon>Metazoa</taxon>
        <taxon>Chordata</taxon>
        <taxon>Craniata</taxon>
        <taxon>Vertebrata</taxon>
        <taxon>Euteleostomi</taxon>
        <taxon>Mammalia</taxon>
        <taxon>Metatheria</taxon>
        <taxon>Diprotodontia</taxon>
        <taxon>Phascolarctidae</taxon>
        <taxon>Phascolarctos</taxon>
    </lineage>
</organism>
<keyword evidence="2" id="KW-1133">Transmembrane helix</keyword>
<feature type="transmembrane region" description="Helical" evidence="2">
    <location>
        <begin position="40"/>
        <end position="62"/>
    </location>
</feature>
<gene>
    <name evidence="4 5" type="primary">TMEM238</name>
</gene>
<name>A0A6P5LLW8_PHACI</name>
<dbReference type="PANTHER" id="PTHR28613:SF5">
    <property type="entry name" value="TRANSMEMBRANE PROTEIN 238"/>
    <property type="match status" value="1"/>
</dbReference>
<reference evidence="4 5" key="1">
    <citation type="submission" date="2025-04" db="UniProtKB">
        <authorList>
            <consortium name="RefSeq"/>
        </authorList>
    </citation>
    <scope>IDENTIFICATION</scope>
    <source>
        <tissue evidence="4 5">Spleen</tissue>
    </source>
</reference>
<keyword evidence="2 4" id="KW-0812">Transmembrane</keyword>
<dbReference type="PANTHER" id="PTHR28613">
    <property type="entry name" value="SI:CH211-232M10.4-RELATED"/>
    <property type="match status" value="1"/>
</dbReference>
<dbReference type="GeneTree" id="ENSGT00940000162720"/>
<dbReference type="RefSeq" id="XP_020859386.1">
    <property type="nucleotide sequence ID" value="XM_021003727.1"/>
</dbReference>
<evidence type="ECO:0000256" key="2">
    <source>
        <dbReference type="SAM" id="Phobius"/>
    </source>
</evidence>
<feature type="transmembrane region" description="Helical" evidence="2">
    <location>
        <begin position="74"/>
        <end position="93"/>
    </location>
</feature>